<dbReference type="SUPFAM" id="SSF53335">
    <property type="entry name" value="S-adenosyl-L-methionine-dependent methyltransferases"/>
    <property type="match status" value="1"/>
</dbReference>
<keyword evidence="4" id="KW-1185">Reference proteome</keyword>
<comment type="caution">
    <text evidence="2">The sequence shown here is derived from an EMBL/GenBank/DDBJ whole genome shotgun (WGS) entry which is preliminary data.</text>
</comment>
<dbReference type="Proteomes" id="UP000663829">
    <property type="component" value="Unassembled WGS sequence"/>
</dbReference>
<dbReference type="InterPro" id="IPR029063">
    <property type="entry name" value="SAM-dependent_MTases_sf"/>
</dbReference>
<accession>A0A814K176</accession>
<dbReference type="Pfam" id="PF13383">
    <property type="entry name" value="Methyltransf_22"/>
    <property type="match status" value="1"/>
</dbReference>
<proteinExistence type="predicted"/>
<reference evidence="2" key="1">
    <citation type="submission" date="2021-02" db="EMBL/GenBank/DDBJ databases">
        <authorList>
            <person name="Nowell W R."/>
        </authorList>
    </citation>
    <scope>NUCLEOTIDE SEQUENCE</scope>
</reference>
<sequence length="338" mass="39344">MAGQWSIESNKIIFTAKPRSLVNKIAVATGFDYPDYCSGREHDRFKIIEIQSEVVQVMIARAYDEVEALDLQLLCGISVTNVLTKASFNIVRSFSHLDCQLSLSESDNYFCETNTDWNERKRVYNMQNKRNLLKIKHSIFFLTNWEPNFQCTFERRIGKIGDGGKWVCDPNRLENKKSCLVYSAGSNGDFSFEKDLKSLLPHCEIHTFDRGIFKCPKHVCNYHQALIGNGINGTETIEMLMEKLNHQERELDILKIDIEGSEYPLFTQMFNPNSTNKVYPRQILFEIHIGRKQSYVTHRLFDYLRQRGYAIFHKEPNLIGGPIYFEYAMLRLTNIFTN</sequence>
<dbReference type="Proteomes" id="UP000681722">
    <property type="component" value="Unassembled WGS sequence"/>
</dbReference>
<dbReference type="AlphaFoldDB" id="A0A814K176"/>
<evidence type="ECO:0000313" key="2">
    <source>
        <dbReference type="EMBL" id="CAF1044895.1"/>
    </source>
</evidence>
<gene>
    <name evidence="2" type="ORF">GPM918_LOCUS15973</name>
    <name evidence="3" type="ORF">SRO942_LOCUS15973</name>
</gene>
<dbReference type="PANTHER" id="PTHR32026:SF27">
    <property type="entry name" value="METHYLTRANSFERASE FKBM DOMAIN-CONTAINING PROTEIN-RELATED"/>
    <property type="match status" value="1"/>
</dbReference>
<dbReference type="EMBL" id="CAJOBC010004105">
    <property type="protein sequence ID" value="CAF3814844.1"/>
    <property type="molecule type" value="Genomic_DNA"/>
</dbReference>
<evidence type="ECO:0000259" key="1">
    <source>
        <dbReference type="Pfam" id="PF13383"/>
    </source>
</evidence>
<organism evidence="2 4">
    <name type="scientific">Didymodactylos carnosus</name>
    <dbReference type="NCBI Taxonomy" id="1234261"/>
    <lineage>
        <taxon>Eukaryota</taxon>
        <taxon>Metazoa</taxon>
        <taxon>Spiralia</taxon>
        <taxon>Gnathifera</taxon>
        <taxon>Rotifera</taxon>
        <taxon>Eurotatoria</taxon>
        <taxon>Bdelloidea</taxon>
        <taxon>Philodinida</taxon>
        <taxon>Philodinidae</taxon>
        <taxon>Didymodactylos</taxon>
    </lineage>
</organism>
<protein>
    <recommendedName>
        <fullName evidence="1">Methyltransferase domain-containing protein</fullName>
    </recommendedName>
</protein>
<dbReference type="InterPro" id="IPR026913">
    <property type="entry name" value="METTL24"/>
</dbReference>
<evidence type="ECO:0000313" key="3">
    <source>
        <dbReference type="EMBL" id="CAF3814844.1"/>
    </source>
</evidence>
<feature type="domain" description="Methyltransferase" evidence="1">
    <location>
        <begin position="105"/>
        <end position="320"/>
    </location>
</feature>
<dbReference type="OrthoDB" id="10006218at2759"/>
<evidence type="ECO:0000313" key="4">
    <source>
        <dbReference type="Proteomes" id="UP000663829"/>
    </source>
</evidence>
<dbReference type="InterPro" id="IPR025714">
    <property type="entry name" value="Methyltranfer_dom"/>
</dbReference>
<dbReference type="PANTHER" id="PTHR32026">
    <property type="entry name" value="METHYLTRANSFERASE-LIKE PROTEIN 24"/>
    <property type="match status" value="1"/>
</dbReference>
<name>A0A814K176_9BILA</name>
<dbReference type="EMBL" id="CAJNOQ010004105">
    <property type="protein sequence ID" value="CAF1044895.1"/>
    <property type="molecule type" value="Genomic_DNA"/>
</dbReference>